<keyword evidence="4 6" id="KW-1133">Transmembrane helix</keyword>
<evidence type="ECO:0000256" key="1">
    <source>
        <dbReference type="ARBA" id="ARBA00004651"/>
    </source>
</evidence>
<keyword evidence="2" id="KW-1003">Cell membrane</keyword>
<comment type="subcellular location">
    <subcellularLocation>
        <location evidence="1">Cell membrane</location>
        <topology evidence="1">Multi-pass membrane protein</topology>
    </subcellularLocation>
</comment>
<evidence type="ECO:0000256" key="6">
    <source>
        <dbReference type="SAM" id="Phobius"/>
    </source>
</evidence>
<keyword evidence="5 6" id="KW-0472">Membrane</keyword>
<reference evidence="8" key="1">
    <citation type="submission" date="2017-04" db="EMBL/GenBank/DDBJ databases">
        <authorList>
            <person name="Varghese N."/>
            <person name="Submissions S."/>
        </authorList>
    </citation>
    <scope>NUCLEOTIDE SEQUENCE [LARGE SCALE GENOMIC DNA]</scope>
    <source>
        <strain evidence="8">DSM 16512</strain>
    </source>
</reference>
<dbReference type="GO" id="GO:0043190">
    <property type="term" value="C:ATP-binding cassette (ABC) transporter complex"/>
    <property type="evidence" value="ECO:0007669"/>
    <property type="project" value="TreeGrafter"/>
</dbReference>
<dbReference type="STRING" id="1069081.SAMN05660197_0856"/>
<keyword evidence="8" id="KW-1185">Reference proteome</keyword>
<dbReference type="RefSeq" id="WP_084275311.1">
    <property type="nucleotide sequence ID" value="NZ_AP026671.1"/>
</dbReference>
<accession>A0A1W1WSP1</accession>
<dbReference type="EMBL" id="FWWZ01000001">
    <property type="protein sequence ID" value="SMC09060.1"/>
    <property type="molecule type" value="Genomic_DNA"/>
</dbReference>
<proteinExistence type="predicted"/>
<dbReference type="Proteomes" id="UP000192602">
    <property type="component" value="Unassembled WGS sequence"/>
</dbReference>
<feature type="transmembrane region" description="Helical" evidence="6">
    <location>
        <begin position="323"/>
        <end position="340"/>
    </location>
</feature>
<dbReference type="GO" id="GO:0015920">
    <property type="term" value="P:lipopolysaccharide transport"/>
    <property type="evidence" value="ECO:0007669"/>
    <property type="project" value="TreeGrafter"/>
</dbReference>
<protein>
    <submittedName>
        <fullName evidence="7">Lipopolysaccharide export system permease protein</fullName>
    </submittedName>
</protein>
<dbReference type="Pfam" id="PF03739">
    <property type="entry name" value="LptF_LptG"/>
    <property type="match status" value="1"/>
</dbReference>
<evidence type="ECO:0000256" key="4">
    <source>
        <dbReference type="ARBA" id="ARBA00022989"/>
    </source>
</evidence>
<dbReference type="OrthoDB" id="5372305at2"/>
<feature type="transmembrane region" description="Helical" evidence="6">
    <location>
        <begin position="257"/>
        <end position="279"/>
    </location>
</feature>
<gene>
    <name evidence="7" type="ORF">SAMN05660197_0856</name>
</gene>
<feature type="transmembrane region" description="Helical" evidence="6">
    <location>
        <begin position="55"/>
        <end position="73"/>
    </location>
</feature>
<evidence type="ECO:0000256" key="5">
    <source>
        <dbReference type="ARBA" id="ARBA00023136"/>
    </source>
</evidence>
<evidence type="ECO:0000256" key="3">
    <source>
        <dbReference type="ARBA" id="ARBA00022692"/>
    </source>
</evidence>
<feature type="transmembrane region" description="Helical" evidence="6">
    <location>
        <begin position="93"/>
        <end position="112"/>
    </location>
</feature>
<feature type="transmembrane region" description="Helical" evidence="6">
    <location>
        <begin position="291"/>
        <end position="311"/>
    </location>
</feature>
<evidence type="ECO:0000256" key="2">
    <source>
        <dbReference type="ARBA" id="ARBA00022475"/>
    </source>
</evidence>
<organism evidence="7 8">
    <name type="scientific">Nitratiruptor tergarcus DSM 16512</name>
    <dbReference type="NCBI Taxonomy" id="1069081"/>
    <lineage>
        <taxon>Bacteria</taxon>
        <taxon>Pseudomonadati</taxon>
        <taxon>Campylobacterota</taxon>
        <taxon>Epsilonproteobacteria</taxon>
        <taxon>Nautiliales</taxon>
        <taxon>Nitratiruptoraceae</taxon>
        <taxon>Nitratiruptor</taxon>
    </lineage>
</organism>
<dbReference type="InterPro" id="IPR005495">
    <property type="entry name" value="LptG/LptF_permease"/>
</dbReference>
<name>A0A1W1WSP1_9BACT</name>
<dbReference type="AlphaFoldDB" id="A0A1W1WSP1"/>
<evidence type="ECO:0000313" key="7">
    <source>
        <dbReference type="EMBL" id="SMC09060.1"/>
    </source>
</evidence>
<feature type="transmembrane region" description="Helical" evidence="6">
    <location>
        <begin position="13"/>
        <end position="34"/>
    </location>
</feature>
<dbReference type="PANTHER" id="PTHR33529">
    <property type="entry name" value="SLR0882 PROTEIN-RELATED"/>
    <property type="match status" value="1"/>
</dbReference>
<sequence>MAKRYLVFLYSKYFFLILFSLTLFFVGLDFLQVFKKLPNSANLQVLYLTYKAMNGIDILFPISLVFAMISLKISLIRSNELVAFYALGIGKKAIIFPLFITAVALTMVYLILHLTSFTYADEYANNIKKYNSIMNTTKNLFFKYNNSYVYFKRLLPLDRSAEGVRIFEVNGTNIKKIVLAEHADFKQNYWHITKASVIERLRERISIKETSLDTLVGYKPKILDSVYEGKTNISLLDAIYALKLFQSQKIDISKLKAVILFHLFYPFFAPLLMIVIFYFVPVSARIANLNLFSFGAILSTLVVWGVLYSFVKLAFAGSLQPEIAIVAPILILALIAYYFYKKF</sequence>
<keyword evidence="3 6" id="KW-0812">Transmembrane</keyword>
<dbReference type="PANTHER" id="PTHR33529:SF6">
    <property type="entry name" value="YJGP_YJGQ FAMILY PERMEASE"/>
    <property type="match status" value="1"/>
</dbReference>
<evidence type="ECO:0000313" key="8">
    <source>
        <dbReference type="Proteomes" id="UP000192602"/>
    </source>
</evidence>